<name>A0AAD5RQW6_9PEZI</name>
<evidence type="ECO:0000313" key="5">
    <source>
        <dbReference type="Proteomes" id="UP001201980"/>
    </source>
</evidence>
<dbReference type="EMBL" id="JAKWBI020000147">
    <property type="protein sequence ID" value="KAJ2901547.1"/>
    <property type="molecule type" value="Genomic_DNA"/>
</dbReference>
<evidence type="ECO:0000256" key="2">
    <source>
        <dbReference type="SAM" id="MobiDB-lite"/>
    </source>
</evidence>
<proteinExistence type="predicted"/>
<feature type="region of interest" description="Disordered" evidence="2">
    <location>
        <begin position="1"/>
        <end position="226"/>
    </location>
</feature>
<feature type="compositionally biased region" description="Low complexity" evidence="2">
    <location>
        <begin position="482"/>
        <end position="491"/>
    </location>
</feature>
<feature type="region of interest" description="Disordered" evidence="2">
    <location>
        <begin position="480"/>
        <end position="522"/>
    </location>
</feature>
<feature type="compositionally biased region" description="Low complexity" evidence="2">
    <location>
        <begin position="44"/>
        <end position="86"/>
    </location>
</feature>
<feature type="compositionally biased region" description="Polar residues" evidence="2">
    <location>
        <begin position="661"/>
        <end position="670"/>
    </location>
</feature>
<keyword evidence="1" id="KW-0863">Zinc-finger</keyword>
<feature type="compositionally biased region" description="Polar residues" evidence="2">
    <location>
        <begin position="31"/>
        <end position="40"/>
    </location>
</feature>
<feature type="region of interest" description="Disordered" evidence="2">
    <location>
        <begin position="454"/>
        <end position="473"/>
    </location>
</feature>
<feature type="region of interest" description="Disordered" evidence="2">
    <location>
        <begin position="623"/>
        <end position="790"/>
    </location>
</feature>
<evidence type="ECO:0000256" key="1">
    <source>
        <dbReference type="PROSITE-ProRule" id="PRU00042"/>
    </source>
</evidence>
<keyword evidence="1" id="KW-0479">Metal-binding</keyword>
<accession>A0AAD5RQW6</accession>
<evidence type="ECO:0000313" key="4">
    <source>
        <dbReference type="EMBL" id="KAJ2901547.1"/>
    </source>
</evidence>
<feature type="compositionally biased region" description="Polar residues" evidence="2">
    <location>
        <begin position="1"/>
        <end position="23"/>
    </location>
</feature>
<feature type="domain" description="C2H2-type" evidence="3">
    <location>
        <begin position="383"/>
        <end position="410"/>
    </location>
</feature>
<gene>
    <name evidence="4" type="ORF">MKZ38_001680</name>
</gene>
<dbReference type="GO" id="GO:0008270">
    <property type="term" value="F:zinc ion binding"/>
    <property type="evidence" value="ECO:0007669"/>
    <property type="project" value="UniProtKB-KW"/>
</dbReference>
<feature type="compositionally biased region" description="Acidic residues" evidence="2">
    <location>
        <begin position="757"/>
        <end position="773"/>
    </location>
</feature>
<dbReference type="Gene3D" id="3.30.160.60">
    <property type="entry name" value="Classic Zinc Finger"/>
    <property type="match status" value="1"/>
</dbReference>
<reference evidence="4" key="1">
    <citation type="submission" date="2022-07" db="EMBL/GenBank/DDBJ databases">
        <title>Draft genome sequence of Zalerion maritima ATCC 34329, a (micro)plastics degrading marine fungus.</title>
        <authorList>
            <person name="Paco A."/>
            <person name="Goncalves M.F.M."/>
            <person name="Rocha-Santos T.A.P."/>
            <person name="Alves A."/>
        </authorList>
    </citation>
    <scope>NUCLEOTIDE SEQUENCE</scope>
    <source>
        <strain evidence="4">ATCC 34329</strain>
    </source>
</reference>
<dbReference type="AlphaFoldDB" id="A0AAD5RQW6"/>
<evidence type="ECO:0000259" key="3">
    <source>
        <dbReference type="PROSITE" id="PS50157"/>
    </source>
</evidence>
<feature type="compositionally biased region" description="Polar residues" evidence="2">
    <location>
        <begin position="502"/>
        <end position="522"/>
    </location>
</feature>
<dbReference type="PROSITE" id="PS50157">
    <property type="entry name" value="ZINC_FINGER_C2H2_2"/>
    <property type="match status" value="1"/>
</dbReference>
<feature type="compositionally biased region" description="Polar residues" evidence="2">
    <location>
        <begin position="692"/>
        <end position="701"/>
    </location>
</feature>
<feature type="compositionally biased region" description="Low complexity" evidence="2">
    <location>
        <begin position="109"/>
        <end position="136"/>
    </location>
</feature>
<feature type="compositionally biased region" description="Polar residues" evidence="2">
    <location>
        <begin position="191"/>
        <end position="222"/>
    </location>
</feature>
<sequence>MTSTAVNNLPANFRAASSNNTIGSAPHSPASAPQTPQSHPSYRPQHPAQNHQQPQQQSYHPPATHSHSYPPEAAQSQPQPQATSLPPHLPASTDTEVPASSAPPPASLPPASSGLGYPPSASPAASQVQQVQASAPPLVPYVQSPHGRPPPPPPPPPPGAHYHISLPSCAVHRPSPALQGHPSKPPIMDPPSSSYTANKSSSHQQSASGFPSPSRQHSTINPKFNEDKQRMDFAVGQCVPEAVRRVVRDNWEKCLLGSEFHQAFILNASIHHTSGQIIRRSVKDFGSRMVSEAKDEFIKLFTTTDLDAVASAILEKASSSFLDKALEERLQTIEARPLINALANAGRLGYDPNDVVDEKNNERVFPSQKLNHVPGDRTTDGRWNCRMCGRYFQAESAYEHHAKKYVCQRQPPNANGFSHSCPYCGQGFTTIVGLQYHNANNVCGDFSQPIKPTSHTTSVTTSPANHPFNGGSVMITARPSDQSAQAAQFQQTPVNPRDPLPANTSSPATNTPVSNGKYSSSYDHLSPANKNALIDELRQAELKYGERIKVVEAIADPEHRLNRLEAIKNGFSTKQSMIRKKYGVRLRERRSKFQMDQERSRLGIQTASMMSNAAIQKAMAEIKDGSSPAPDGARQASGWTAANAQSAPGEDTHSNKRQRAASGSVTTSFPSHEEYPRRRGLAVTEMGGGLGNSTATVSMQDPTTMMNTEPPTPSQGRTMASVRAAGVRMSGGNWPHSSNHEPRAGGAVKSEAVAIDSDTDQDDVESSDDDDIPAEAPSGSQKAPAKLLHV</sequence>
<keyword evidence="5" id="KW-1185">Reference proteome</keyword>
<organism evidence="4 5">
    <name type="scientific">Zalerion maritima</name>
    <dbReference type="NCBI Taxonomy" id="339359"/>
    <lineage>
        <taxon>Eukaryota</taxon>
        <taxon>Fungi</taxon>
        <taxon>Dikarya</taxon>
        <taxon>Ascomycota</taxon>
        <taxon>Pezizomycotina</taxon>
        <taxon>Sordariomycetes</taxon>
        <taxon>Lulworthiomycetidae</taxon>
        <taxon>Lulworthiales</taxon>
        <taxon>Lulworthiaceae</taxon>
        <taxon>Zalerion</taxon>
    </lineage>
</organism>
<keyword evidence="1" id="KW-0862">Zinc</keyword>
<comment type="caution">
    <text evidence="4">The sequence shown here is derived from an EMBL/GenBank/DDBJ whole genome shotgun (WGS) entry which is preliminary data.</text>
</comment>
<protein>
    <recommendedName>
        <fullName evidence="3">C2H2-type domain-containing protein</fullName>
    </recommendedName>
</protein>
<dbReference type="InterPro" id="IPR013087">
    <property type="entry name" value="Znf_C2H2_type"/>
</dbReference>
<dbReference type="Proteomes" id="UP001201980">
    <property type="component" value="Unassembled WGS sequence"/>
</dbReference>
<feature type="compositionally biased region" description="Polar residues" evidence="2">
    <location>
        <begin position="637"/>
        <end position="646"/>
    </location>
</feature>
<feature type="compositionally biased region" description="Pro residues" evidence="2">
    <location>
        <begin position="147"/>
        <end position="159"/>
    </location>
</feature>